<dbReference type="PANTHER" id="PTHR34385">
    <property type="entry name" value="D-ALANYL-D-ALANINE CARBOXYPEPTIDASE"/>
    <property type="match status" value="1"/>
</dbReference>
<evidence type="ECO:0000313" key="3">
    <source>
        <dbReference type="Proteomes" id="UP000031670"/>
    </source>
</evidence>
<comment type="caution">
    <text evidence="2">The sequence shown here is derived from an EMBL/GenBank/DDBJ whole genome shotgun (WGS) entry which is preliminary data.</text>
</comment>
<dbReference type="EMBL" id="BBSA01000004">
    <property type="protein sequence ID" value="GAM62030.1"/>
    <property type="molecule type" value="Genomic_DNA"/>
</dbReference>
<protein>
    <submittedName>
        <fullName evidence="2">D,D-carboxypeptidase family protein</fullName>
    </submittedName>
</protein>
<keyword evidence="2" id="KW-0121">Carboxypeptidase</keyword>
<dbReference type="GO" id="GO:0004180">
    <property type="term" value="F:carboxypeptidase activity"/>
    <property type="evidence" value="ECO:0007669"/>
    <property type="project" value="UniProtKB-KW"/>
</dbReference>
<dbReference type="AlphaFoldDB" id="A0A0B8P5D7"/>
<evidence type="ECO:0000259" key="1">
    <source>
        <dbReference type="Pfam" id="PF02557"/>
    </source>
</evidence>
<sequence length="231" mass="26470">MSNQSPWLDTQLTGLCDSHLRELQLPEQKVLAHQDVANDLQAFVEAAYTEGFEFSIASGFRDFQRQKAIWDGKFSGERPIQDSQGNPLDTKSLSPEQKLKAILRWSALPGGSRHHWGTDFDVYAKNHLPQDTQLQLEPWEYLTGHQKHFYVWLKENALRFGFFFPYQEDRGGVAVEPWHISHKSVSGRAATAFSEQVLSQVLLKHPIQGLDTVLERLNTIYTQYIINISTD</sequence>
<dbReference type="Pfam" id="PF02557">
    <property type="entry name" value="VanY"/>
    <property type="match status" value="1"/>
</dbReference>
<dbReference type="InterPro" id="IPR009045">
    <property type="entry name" value="Zn_M74/Hedgehog-like"/>
</dbReference>
<organism evidence="2 3">
    <name type="scientific">Vibrio ishigakensis</name>
    <dbReference type="NCBI Taxonomy" id="1481914"/>
    <lineage>
        <taxon>Bacteria</taxon>
        <taxon>Pseudomonadati</taxon>
        <taxon>Pseudomonadota</taxon>
        <taxon>Gammaproteobacteria</taxon>
        <taxon>Vibrionales</taxon>
        <taxon>Vibrionaceae</taxon>
        <taxon>Vibrio</taxon>
    </lineage>
</organism>
<gene>
    <name evidence="2" type="ORF">JCM19232_6335</name>
</gene>
<dbReference type="InterPro" id="IPR003709">
    <property type="entry name" value="VanY-like_core_dom"/>
</dbReference>
<dbReference type="SUPFAM" id="SSF55166">
    <property type="entry name" value="Hedgehog/DD-peptidase"/>
    <property type="match status" value="1"/>
</dbReference>
<dbReference type="Gene3D" id="3.30.1380.10">
    <property type="match status" value="1"/>
</dbReference>
<dbReference type="Proteomes" id="UP000031670">
    <property type="component" value="Unassembled WGS sequence"/>
</dbReference>
<name>A0A0B8P5D7_9VIBR</name>
<dbReference type="GO" id="GO:0006508">
    <property type="term" value="P:proteolysis"/>
    <property type="evidence" value="ECO:0007669"/>
    <property type="project" value="InterPro"/>
</dbReference>
<proteinExistence type="predicted"/>
<dbReference type="PANTHER" id="PTHR34385:SF1">
    <property type="entry name" value="PEPTIDOGLYCAN L-ALANYL-D-GLUTAMATE ENDOPEPTIDASE CWLK"/>
    <property type="match status" value="1"/>
</dbReference>
<keyword evidence="2" id="KW-0645">Protease</keyword>
<evidence type="ECO:0000313" key="2">
    <source>
        <dbReference type="EMBL" id="GAM62030.1"/>
    </source>
</evidence>
<keyword evidence="2" id="KW-0378">Hydrolase</keyword>
<feature type="domain" description="D-alanyl-D-alanine carboxypeptidase-like core" evidence="1">
    <location>
        <begin position="32"/>
        <end position="182"/>
    </location>
</feature>
<reference evidence="2 3" key="2">
    <citation type="submission" date="2015-01" db="EMBL/GenBank/DDBJ databases">
        <authorList>
            <consortium name="NBRP consortium"/>
            <person name="Sawabe T."/>
            <person name="Meirelles P."/>
            <person name="Feng G."/>
            <person name="Sayaka M."/>
            <person name="Hattori M."/>
            <person name="Ohkuma M."/>
        </authorList>
    </citation>
    <scope>NUCLEOTIDE SEQUENCE [LARGE SCALE GENOMIC DNA]</scope>
    <source>
        <strain evidence="2 3">JCM19232</strain>
    </source>
</reference>
<reference evidence="2 3" key="1">
    <citation type="submission" date="2015-01" db="EMBL/GenBank/DDBJ databases">
        <title>Vibrio sp. C5 JCM 19232 whole genome shotgun sequence.</title>
        <authorList>
            <person name="Sawabe T."/>
            <person name="Meirelles P."/>
            <person name="Feng G."/>
            <person name="Sayaka M."/>
            <person name="Hattori M."/>
            <person name="Ohkuma M."/>
        </authorList>
    </citation>
    <scope>NUCLEOTIDE SEQUENCE [LARGE SCALE GENOMIC DNA]</scope>
    <source>
        <strain evidence="2 3">JCM19232</strain>
    </source>
</reference>
<dbReference type="InterPro" id="IPR052179">
    <property type="entry name" value="DD-CPase-like"/>
</dbReference>
<dbReference type="CDD" id="cd14847">
    <property type="entry name" value="DD-carboxypeptidase_like"/>
    <property type="match status" value="1"/>
</dbReference>
<accession>A0A0B8P5D7</accession>